<dbReference type="Pfam" id="PF01084">
    <property type="entry name" value="Ribosomal_S18"/>
    <property type="match status" value="1"/>
</dbReference>
<dbReference type="Gene3D" id="4.10.640.10">
    <property type="entry name" value="Ribosomal protein S18"/>
    <property type="match status" value="1"/>
</dbReference>
<evidence type="ECO:0000256" key="3">
    <source>
        <dbReference type="ARBA" id="ARBA00022980"/>
    </source>
</evidence>
<dbReference type="GO" id="GO:0070181">
    <property type="term" value="F:small ribosomal subunit rRNA binding"/>
    <property type="evidence" value="ECO:0007669"/>
    <property type="project" value="TreeGrafter"/>
</dbReference>
<evidence type="ECO:0000256" key="6">
    <source>
        <dbReference type="ARBA" id="ARBA00035368"/>
    </source>
</evidence>
<evidence type="ECO:0000256" key="7">
    <source>
        <dbReference type="RuleBase" id="RU003910"/>
    </source>
</evidence>
<dbReference type="GO" id="GO:0005763">
    <property type="term" value="C:mitochondrial small ribosomal subunit"/>
    <property type="evidence" value="ECO:0007669"/>
    <property type="project" value="TreeGrafter"/>
</dbReference>
<protein>
    <recommendedName>
        <fullName evidence="5">Small ribosomal subunit protein bS18c</fullName>
    </recommendedName>
    <alternativeName>
        <fullName evidence="6">30S ribosomal protein S18, chloroplastic</fullName>
    </alternativeName>
</protein>
<accession>A0A2P2JIT7</accession>
<reference evidence="8" key="1">
    <citation type="submission" date="2018-02" db="EMBL/GenBank/DDBJ databases">
        <title>Rhizophora mucronata_Transcriptome.</title>
        <authorList>
            <person name="Meera S.P."/>
            <person name="Sreeshan A."/>
            <person name="Augustine A."/>
        </authorList>
    </citation>
    <scope>NUCLEOTIDE SEQUENCE</scope>
    <source>
        <tissue evidence="8">Leaf</tissue>
    </source>
</reference>
<name>A0A2P2JIT7_RHIMU</name>
<evidence type="ECO:0000256" key="1">
    <source>
        <dbReference type="ARBA" id="ARBA00022730"/>
    </source>
</evidence>
<keyword evidence="4 7" id="KW-0687">Ribonucleoprotein</keyword>
<proteinExistence type="inferred from homology"/>
<dbReference type="GO" id="GO:0003735">
    <property type="term" value="F:structural constituent of ribosome"/>
    <property type="evidence" value="ECO:0007669"/>
    <property type="project" value="InterPro"/>
</dbReference>
<dbReference type="PANTHER" id="PTHR13479:SF65">
    <property type="entry name" value="F10K1.8 PROTEIN"/>
    <property type="match status" value="1"/>
</dbReference>
<dbReference type="PRINTS" id="PR00974">
    <property type="entry name" value="RIBOSOMALS18"/>
</dbReference>
<dbReference type="SUPFAM" id="SSF46911">
    <property type="entry name" value="Ribosomal protein S18"/>
    <property type="match status" value="1"/>
</dbReference>
<evidence type="ECO:0000256" key="5">
    <source>
        <dbReference type="ARBA" id="ARBA00035266"/>
    </source>
</evidence>
<evidence type="ECO:0000256" key="4">
    <source>
        <dbReference type="ARBA" id="ARBA00023274"/>
    </source>
</evidence>
<dbReference type="EMBL" id="GGEC01012862">
    <property type="protein sequence ID" value="MBW93345.1"/>
    <property type="molecule type" value="Transcribed_RNA"/>
</dbReference>
<keyword evidence="1" id="KW-0699">rRNA-binding</keyword>
<organism evidence="8">
    <name type="scientific">Rhizophora mucronata</name>
    <name type="common">Asiatic mangrove</name>
    <dbReference type="NCBI Taxonomy" id="61149"/>
    <lineage>
        <taxon>Eukaryota</taxon>
        <taxon>Viridiplantae</taxon>
        <taxon>Streptophyta</taxon>
        <taxon>Embryophyta</taxon>
        <taxon>Tracheophyta</taxon>
        <taxon>Spermatophyta</taxon>
        <taxon>Magnoliopsida</taxon>
        <taxon>eudicotyledons</taxon>
        <taxon>Gunneridae</taxon>
        <taxon>Pentapetalae</taxon>
        <taxon>rosids</taxon>
        <taxon>fabids</taxon>
        <taxon>Malpighiales</taxon>
        <taxon>Rhizophoraceae</taxon>
        <taxon>Rhizophora</taxon>
    </lineage>
</organism>
<keyword evidence="2" id="KW-0694">RNA-binding</keyword>
<evidence type="ECO:0000313" key="8">
    <source>
        <dbReference type="EMBL" id="MBW93345.1"/>
    </source>
</evidence>
<dbReference type="PANTHER" id="PTHR13479">
    <property type="entry name" value="30S RIBOSOMAL PROTEIN S18"/>
    <property type="match status" value="1"/>
</dbReference>
<keyword evidence="3 7" id="KW-0689">Ribosomal protein</keyword>
<dbReference type="InterPro" id="IPR001648">
    <property type="entry name" value="Ribosomal_bS18"/>
</dbReference>
<evidence type="ECO:0000256" key="2">
    <source>
        <dbReference type="ARBA" id="ARBA00022884"/>
    </source>
</evidence>
<sequence>MILLLSSGAGKMGTPVRVAFRTANNGLSCRFRVPHLAKSFSTSAISDNASVDESNSSSNEPSEEFERRIFGGISGSDSSNGSFFQQLDRLEKVRGKLGSRQNERIGSGMLDGLDDGLNTLSDGMDGKLKKVATYFEFDPEEVEKDDYSFRPDMNFINGSTYDIKDLDLRKPRVTKPPKLKEFEVTTEEALRKADFRNVRFLANFITEAGIIIKRSKTSISAKAQRKIAREIKTARAFGLMPFTTMGTKSFVFGKTMKDLDEDHQYETFDGRVVVDDPSGV</sequence>
<comment type="similarity">
    <text evidence="7">Belongs to the bacterial ribosomal protein bS18 family.</text>
</comment>
<dbReference type="AlphaFoldDB" id="A0A2P2JIT7"/>
<dbReference type="InterPro" id="IPR036870">
    <property type="entry name" value="Ribosomal_bS18_sf"/>
</dbReference>
<dbReference type="GO" id="GO:0006412">
    <property type="term" value="P:translation"/>
    <property type="evidence" value="ECO:0007669"/>
    <property type="project" value="InterPro"/>
</dbReference>
<dbReference type="NCBIfam" id="TIGR00165">
    <property type="entry name" value="S18"/>
    <property type="match status" value="1"/>
</dbReference>